<dbReference type="AlphaFoldDB" id="A0A7J6ARM5"/>
<evidence type="ECO:0000313" key="1">
    <source>
        <dbReference type="EMBL" id="KAF4084681.1"/>
    </source>
</evidence>
<protein>
    <submittedName>
        <fullName evidence="1">Uncharacterized protein</fullName>
    </submittedName>
</protein>
<dbReference type="Proteomes" id="UP000593565">
    <property type="component" value="Unassembled WGS sequence"/>
</dbReference>
<sequence length="95" mass="10874">MNALWDVVEREIRRMKVHLKHLQELCDAVMSTWTRISKECLQHLVVLRAKGGPIQCSVPNKVIDLCSRGVRGVTRPRYNASLAGTVSRRTRGTRY</sequence>
<gene>
    <name evidence="1" type="ORF">AMELA_G00108810</name>
</gene>
<name>A0A7J6ARM5_AMEME</name>
<reference evidence="1 2" key="1">
    <citation type="submission" date="2020-02" db="EMBL/GenBank/DDBJ databases">
        <title>A chromosome-scale genome assembly of the black bullhead catfish (Ameiurus melas).</title>
        <authorList>
            <person name="Wen M."/>
            <person name="Zham M."/>
            <person name="Cabau C."/>
            <person name="Klopp C."/>
            <person name="Donnadieu C."/>
            <person name="Roques C."/>
            <person name="Bouchez O."/>
            <person name="Lampietro C."/>
            <person name="Jouanno E."/>
            <person name="Herpin A."/>
            <person name="Louis A."/>
            <person name="Berthelot C."/>
            <person name="Parey E."/>
            <person name="Roest-Crollius H."/>
            <person name="Braasch I."/>
            <person name="Postlethwait J."/>
            <person name="Robinson-Rechavi M."/>
            <person name="Echchiki A."/>
            <person name="Begum T."/>
            <person name="Montfort J."/>
            <person name="Schartl M."/>
            <person name="Bobe J."/>
            <person name="Guiguen Y."/>
        </authorList>
    </citation>
    <scope>NUCLEOTIDE SEQUENCE [LARGE SCALE GENOMIC DNA]</scope>
    <source>
        <strain evidence="1">M_S1</strain>
        <tissue evidence="1">Blood</tissue>
    </source>
</reference>
<proteinExistence type="predicted"/>
<evidence type="ECO:0000313" key="2">
    <source>
        <dbReference type="Proteomes" id="UP000593565"/>
    </source>
</evidence>
<dbReference type="EMBL" id="JAAGNN010000009">
    <property type="protein sequence ID" value="KAF4084681.1"/>
    <property type="molecule type" value="Genomic_DNA"/>
</dbReference>
<organism evidence="1 2">
    <name type="scientific">Ameiurus melas</name>
    <name type="common">Black bullhead</name>
    <name type="synonym">Silurus melas</name>
    <dbReference type="NCBI Taxonomy" id="219545"/>
    <lineage>
        <taxon>Eukaryota</taxon>
        <taxon>Metazoa</taxon>
        <taxon>Chordata</taxon>
        <taxon>Craniata</taxon>
        <taxon>Vertebrata</taxon>
        <taxon>Euteleostomi</taxon>
        <taxon>Actinopterygii</taxon>
        <taxon>Neopterygii</taxon>
        <taxon>Teleostei</taxon>
        <taxon>Ostariophysi</taxon>
        <taxon>Siluriformes</taxon>
        <taxon>Ictaluridae</taxon>
        <taxon>Ameiurus</taxon>
    </lineage>
</organism>
<keyword evidence="2" id="KW-1185">Reference proteome</keyword>
<comment type="caution">
    <text evidence="1">The sequence shown here is derived from an EMBL/GenBank/DDBJ whole genome shotgun (WGS) entry which is preliminary data.</text>
</comment>
<accession>A0A7J6ARM5</accession>